<name>A0A1Y3KID9_PSEPU</name>
<dbReference type="RefSeq" id="WP_086978736.1">
    <property type="nucleotide sequence ID" value="NZ_NFSB01000090.1"/>
</dbReference>
<dbReference type="PANTHER" id="PTHR40266:SF2">
    <property type="entry name" value="TOXIN HIGB-1"/>
    <property type="match status" value="1"/>
</dbReference>
<gene>
    <name evidence="1" type="ORF">B8W72_27875</name>
</gene>
<evidence type="ECO:0000313" key="2">
    <source>
        <dbReference type="Proteomes" id="UP000196082"/>
    </source>
</evidence>
<dbReference type="Pfam" id="PF05015">
    <property type="entry name" value="HigB-like_toxin"/>
    <property type="match status" value="1"/>
</dbReference>
<protein>
    <submittedName>
        <fullName evidence="1">Plasmid maintenance system killer protein</fullName>
    </submittedName>
</protein>
<proteinExistence type="predicted"/>
<comment type="caution">
    <text evidence="1">The sequence shown here is derived from an EMBL/GenBank/DDBJ whole genome shotgun (WGS) entry which is preliminary data.</text>
</comment>
<dbReference type="Gene3D" id="3.30.2310.20">
    <property type="entry name" value="RelE-like"/>
    <property type="match status" value="1"/>
</dbReference>
<dbReference type="InterPro" id="IPR007711">
    <property type="entry name" value="HigB-1"/>
</dbReference>
<dbReference type="AlphaFoldDB" id="A0A1Y3KID9"/>
<dbReference type="SUPFAM" id="SSF143011">
    <property type="entry name" value="RelE-like"/>
    <property type="match status" value="1"/>
</dbReference>
<dbReference type="InterPro" id="IPR035093">
    <property type="entry name" value="RelE/ParE_toxin_dom_sf"/>
</dbReference>
<accession>A0A1Y3KID9</accession>
<evidence type="ECO:0000313" key="1">
    <source>
        <dbReference type="EMBL" id="OUM23720.1"/>
    </source>
</evidence>
<reference evidence="1 2" key="1">
    <citation type="submission" date="2017-05" db="EMBL/GenBank/DDBJ databases">
        <title>Whole genome sequence of Pseudomonas putida isolate 1312 commercialized as a biostimulant.</title>
        <authorList>
            <person name="Crovadore J."/>
            <person name="Blanc P."/>
            <person name="Chablais R."/>
            <person name="Cochard B."/>
            <person name="Grizard D."/>
            <person name="Lefort F."/>
        </authorList>
    </citation>
    <scope>NUCLEOTIDE SEQUENCE [LARGE SCALE GENOMIC DNA]</scope>
    <source>
        <strain evidence="1 2">1312</strain>
    </source>
</reference>
<organism evidence="1 2">
    <name type="scientific">Pseudomonas putida</name>
    <name type="common">Arthrobacter siderocapsulatus</name>
    <dbReference type="NCBI Taxonomy" id="303"/>
    <lineage>
        <taxon>Bacteria</taxon>
        <taxon>Pseudomonadati</taxon>
        <taxon>Pseudomonadota</taxon>
        <taxon>Gammaproteobacteria</taxon>
        <taxon>Pseudomonadales</taxon>
        <taxon>Pseudomonadaceae</taxon>
        <taxon>Pseudomonas</taxon>
    </lineage>
</organism>
<dbReference type="PANTHER" id="PTHR40266">
    <property type="entry name" value="TOXIN HIGB-1"/>
    <property type="match status" value="1"/>
</dbReference>
<dbReference type="Proteomes" id="UP000196082">
    <property type="component" value="Unassembled WGS sequence"/>
</dbReference>
<sequence length="92" mass="10446">MIRSFSCADTEALFTTGKTRRWSDIKSVAERKLAMLDAATALRDLRSPPGNRLESLSGNRAGQHSIRVNDQWRVCFTWTEHGPVNVEIVDYH</sequence>
<dbReference type="EMBL" id="NFSB01000090">
    <property type="protein sequence ID" value="OUM23720.1"/>
    <property type="molecule type" value="Genomic_DNA"/>
</dbReference>